<dbReference type="InterPro" id="IPR024499">
    <property type="entry name" value="Mbeg1-like"/>
</dbReference>
<dbReference type="InterPro" id="IPR029058">
    <property type="entry name" value="AB_hydrolase_fold"/>
</dbReference>
<keyword evidence="1" id="KW-0812">Transmembrane</keyword>
<dbReference type="KEGG" id="cchl:FPL14_04140"/>
<protein>
    <submittedName>
        <fullName evidence="2">DUF2974 domain-containing protein</fullName>
    </submittedName>
</protein>
<keyword evidence="1" id="KW-1133">Transmembrane helix</keyword>
<organism evidence="2 3">
    <name type="scientific">Cohnella cholangitidis</name>
    <dbReference type="NCBI Taxonomy" id="2598458"/>
    <lineage>
        <taxon>Bacteria</taxon>
        <taxon>Bacillati</taxon>
        <taxon>Bacillota</taxon>
        <taxon>Bacilli</taxon>
        <taxon>Bacillales</taxon>
        <taxon>Paenibacillaceae</taxon>
        <taxon>Cohnella</taxon>
    </lineage>
</organism>
<evidence type="ECO:0000313" key="2">
    <source>
        <dbReference type="EMBL" id="QMV40482.1"/>
    </source>
</evidence>
<evidence type="ECO:0000256" key="1">
    <source>
        <dbReference type="SAM" id="Phobius"/>
    </source>
</evidence>
<keyword evidence="1" id="KW-0472">Membrane</keyword>
<feature type="transmembrane region" description="Helical" evidence="1">
    <location>
        <begin position="343"/>
        <end position="363"/>
    </location>
</feature>
<dbReference type="Pfam" id="PF11187">
    <property type="entry name" value="Mbeg1-like"/>
    <property type="match status" value="1"/>
</dbReference>
<feature type="transmembrane region" description="Helical" evidence="1">
    <location>
        <begin position="319"/>
        <end position="337"/>
    </location>
</feature>
<accession>A0A7G5BU48</accession>
<dbReference type="Proteomes" id="UP000515679">
    <property type="component" value="Chromosome"/>
</dbReference>
<keyword evidence="3" id="KW-1185">Reference proteome</keyword>
<reference evidence="2 3" key="1">
    <citation type="submission" date="2019-07" db="EMBL/GenBank/DDBJ databases">
        <authorList>
            <person name="Kim J.K."/>
            <person name="Cheong H.-M."/>
            <person name="Choi Y."/>
            <person name="Hwang K.J."/>
            <person name="Lee S."/>
            <person name="Choi C."/>
        </authorList>
    </citation>
    <scope>NUCLEOTIDE SEQUENCE [LARGE SCALE GENOMIC DNA]</scope>
    <source>
        <strain evidence="2 3">KS 22</strain>
    </source>
</reference>
<proteinExistence type="predicted"/>
<dbReference type="SUPFAM" id="SSF53474">
    <property type="entry name" value="alpha/beta-Hydrolases"/>
    <property type="match status" value="1"/>
</dbReference>
<evidence type="ECO:0000313" key="3">
    <source>
        <dbReference type="Proteomes" id="UP000515679"/>
    </source>
</evidence>
<dbReference type="Gene3D" id="3.40.50.1820">
    <property type="entry name" value="alpha/beta hydrolase"/>
    <property type="match status" value="1"/>
</dbReference>
<sequence length="525" mass="58854">MSAPLSEIDLKILSDLVYLDITGNTELENLYNENNLTVGDLVTHYKNSLDKGIDGVQFKTEADYNAFKELTDKLSDSSSKFYDWKISNKQDNNATTGFVAYTFEPPGDGGKAVVAFRGSEDIGKVEYRNDWINNLSSWYEDATKQQKDAAVYINDGHLDKYKDIEVTGHSLGGNLALYSTITADSGIQDRITQTYTYNAPGFNQEFIDRYQGAIDIMKPKMHEYQNQHDMVSSLFHNPTDPIIVKSTAKDPKIYNFDNHGLGFMAMEDGMLAIAEKKDFACFVIRDLTQQADKLPNFISKGISNVAVQIWTGQMSKAEMVAMAAAVIVPAAAMVIVLGPAVTITLVAVAAVSYLLPLVIEYYVMPFINDVAARAKDFGKQIAKFVGDQLESAFDYVQDKYRQFNDFRNRVLVEVENFFDGIGNAIAGLFGGGRRKDYDEAINVNTAMLRNFAARLNMIQNKVQQADRRISTLRGLVDFDEMLPLLWLDMQFGFDYELKACMDFLNKTADRLDQCEGSLVQKAHAF</sequence>
<dbReference type="AlphaFoldDB" id="A0A7G5BU48"/>
<name>A0A7G5BU48_9BACL</name>
<dbReference type="RefSeq" id="WP_182301831.1">
    <property type="nucleotide sequence ID" value="NZ_CP041969.1"/>
</dbReference>
<dbReference type="EMBL" id="CP041969">
    <property type="protein sequence ID" value="QMV40482.1"/>
    <property type="molecule type" value="Genomic_DNA"/>
</dbReference>
<gene>
    <name evidence="2" type="ORF">FPL14_04140</name>
</gene>